<evidence type="ECO:0000313" key="1">
    <source>
        <dbReference type="EMBL" id="SVA43587.1"/>
    </source>
</evidence>
<gene>
    <name evidence="1" type="ORF">METZ01_LOCUS96441</name>
</gene>
<organism evidence="1">
    <name type="scientific">marine metagenome</name>
    <dbReference type="NCBI Taxonomy" id="408172"/>
    <lineage>
        <taxon>unclassified sequences</taxon>
        <taxon>metagenomes</taxon>
        <taxon>ecological metagenomes</taxon>
    </lineage>
</organism>
<reference evidence="1" key="1">
    <citation type="submission" date="2018-05" db="EMBL/GenBank/DDBJ databases">
        <authorList>
            <person name="Lanie J.A."/>
            <person name="Ng W.-L."/>
            <person name="Kazmierczak K.M."/>
            <person name="Andrzejewski T.M."/>
            <person name="Davidsen T.M."/>
            <person name="Wayne K.J."/>
            <person name="Tettelin H."/>
            <person name="Glass J.I."/>
            <person name="Rusch D."/>
            <person name="Podicherti R."/>
            <person name="Tsui H.-C.T."/>
            <person name="Winkler M.E."/>
        </authorList>
    </citation>
    <scope>NUCLEOTIDE SEQUENCE</scope>
</reference>
<sequence length="49" mass="5730">MKDDRRDLLGHKNGDVTDLYCANELTRMLENANRVTQEKGKLILWKRAV</sequence>
<dbReference type="AlphaFoldDB" id="A0A381VVD8"/>
<name>A0A381VVD8_9ZZZZ</name>
<protein>
    <submittedName>
        <fullName evidence="1">Uncharacterized protein</fullName>
    </submittedName>
</protein>
<dbReference type="EMBL" id="UINC01009734">
    <property type="protein sequence ID" value="SVA43587.1"/>
    <property type="molecule type" value="Genomic_DNA"/>
</dbReference>
<accession>A0A381VVD8</accession>
<proteinExistence type="predicted"/>